<keyword evidence="7 9" id="KW-0539">Nucleus</keyword>
<dbReference type="AlphaFoldDB" id="A0A1I8B0I2"/>
<name>A0A1I8B0I2_MELHA</name>
<dbReference type="OMA" id="RINARCI"/>
<dbReference type="PANTHER" id="PTHR23430">
    <property type="entry name" value="HISTONE H2A"/>
    <property type="match status" value="1"/>
</dbReference>
<evidence type="ECO:0000256" key="8">
    <source>
        <dbReference type="ARBA" id="ARBA00023269"/>
    </source>
</evidence>
<evidence type="ECO:0000256" key="7">
    <source>
        <dbReference type="ARBA" id="ARBA00023242"/>
    </source>
</evidence>
<sequence>MPPASKKVRAKAVSHSVKAGLKFPVARIRRMLRERNYAKRVSRSAPVFLAAVLEYLCAEIIDGAGNVAKENKKQQITPRHLLLAIKADEELKIISEHVTIVQGGVVPNIHSGLLPPRKKVSDEDNSAKPSKPRQKQQKKPKEKMPSTKKKIVRRDSVSRNEPQQPLEQIGEEDDC</sequence>
<dbReference type="GO" id="GO:0000786">
    <property type="term" value="C:nucleosome"/>
    <property type="evidence" value="ECO:0007669"/>
    <property type="project" value="UniProtKB-KW"/>
</dbReference>
<dbReference type="InterPro" id="IPR002119">
    <property type="entry name" value="Histone_H2A"/>
</dbReference>
<dbReference type="GO" id="GO:0030527">
    <property type="term" value="F:structural constituent of chromatin"/>
    <property type="evidence" value="ECO:0007669"/>
    <property type="project" value="InterPro"/>
</dbReference>
<dbReference type="Gene3D" id="1.10.20.10">
    <property type="entry name" value="Histone, subunit A"/>
    <property type="match status" value="1"/>
</dbReference>
<dbReference type="PRINTS" id="PR00620">
    <property type="entry name" value="HISTONEH2A"/>
</dbReference>
<keyword evidence="13" id="KW-1185">Reference proteome</keyword>
<keyword evidence="6 9" id="KW-0238">DNA-binding</keyword>
<dbReference type="SUPFAM" id="SSF47113">
    <property type="entry name" value="Histone-fold"/>
    <property type="match status" value="1"/>
</dbReference>
<keyword evidence="4 9" id="KW-0158">Chromosome</keyword>
<evidence type="ECO:0000313" key="13">
    <source>
        <dbReference type="Proteomes" id="UP000095281"/>
    </source>
</evidence>
<evidence type="ECO:0000256" key="4">
    <source>
        <dbReference type="ARBA" id="ARBA00022454"/>
    </source>
</evidence>
<dbReference type="Proteomes" id="UP000095281">
    <property type="component" value="Unplaced"/>
</dbReference>
<dbReference type="InterPro" id="IPR032458">
    <property type="entry name" value="Histone_H2A_CS"/>
</dbReference>
<keyword evidence="5" id="KW-1017">Isopeptide bond</keyword>
<dbReference type="SMART" id="SM00414">
    <property type="entry name" value="H2A"/>
    <property type="match status" value="1"/>
</dbReference>
<dbReference type="InterPro" id="IPR009072">
    <property type="entry name" value="Histone-fold"/>
</dbReference>
<evidence type="ECO:0000256" key="9">
    <source>
        <dbReference type="RuleBase" id="RU003767"/>
    </source>
</evidence>
<comment type="similarity">
    <text evidence="3 9">Belongs to the histone H2A family.</text>
</comment>
<dbReference type="CDD" id="cd00074">
    <property type="entry name" value="HFD_H2A"/>
    <property type="match status" value="1"/>
</dbReference>
<evidence type="ECO:0000256" key="2">
    <source>
        <dbReference type="ARBA" id="ARBA00004286"/>
    </source>
</evidence>
<evidence type="ECO:0000259" key="11">
    <source>
        <dbReference type="Pfam" id="PF00125"/>
    </source>
</evidence>
<feature type="region of interest" description="Disordered" evidence="10">
    <location>
        <begin position="111"/>
        <end position="175"/>
    </location>
</feature>
<feature type="compositionally biased region" description="Basic residues" evidence="10">
    <location>
        <begin position="130"/>
        <end position="152"/>
    </location>
</feature>
<dbReference type="GO" id="GO:0046982">
    <property type="term" value="F:protein heterodimerization activity"/>
    <property type="evidence" value="ECO:0007669"/>
    <property type="project" value="InterPro"/>
</dbReference>
<keyword evidence="8 9" id="KW-0544">Nucleosome core</keyword>
<dbReference type="InterPro" id="IPR032454">
    <property type="entry name" value="Histone_H2A_C"/>
</dbReference>
<dbReference type="Pfam" id="PF00125">
    <property type="entry name" value="Histone"/>
    <property type="match status" value="1"/>
</dbReference>
<dbReference type="Pfam" id="PF16211">
    <property type="entry name" value="Histone_H2A_C"/>
    <property type="match status" value="1"/>
</dbReference>
<evidence type="ECO:0000313" key="14">
    <source>
        <dbReference type="WBParaSite" id="MhA1_Contig121.frz3.gene29"/>
    </source>
</evidence>
<feature type="domain" description="Core Histone H2A/H2B/H3" evidence="11">
    <location>
        <begin position="7"/>
        <end position="86"/>
    </location>
</feature>
<comment type="subunit">
    <text evidence="9">The nucleosome is a histone octamer containing two molecules each of H2A, H2B, H3 and H4 assembled in one H3-H4 heterotetramer and two H2A-H2B heterodimers. The octamer wraps approximately 147 bp of DNA.</text>
</comment>
<dbReference type="PROSITE" id="PS00046">
    <property type="entry name" value="HISTONE_H2A"/>
    <property type="match status" value="1"/>
</dbReference>
<evidence type="ECO:0000256" key="10">
    <source>
        <dbReference type="SAM" id="MobiDB-lite"/>
    </source>
</evidence>
<evidence type="ECO:0000256" key="6">
    <source>
        <dbReference type="ARBA" id="ARBA00023125"/>
    </source>
</evidence>
<dbReference type="FunFam" id="1.10.20.10:FF:000093">
    <property type="entry name" value="Histone H2A"/>
    <property type="match status" value="1"/>
</dbReference>
<dbReference type="InterPro" id="IPR007125">
    <property type="entry name" value="H2A/H2B/H3"/>
</dbReference>
<protein>
    <recommendedName>
        <fullName evidence="9">Histone H2A</fullName>
    </recommendedName>
</protein>
<organism evidence="13 14">
    <name type="scientific">Meloidogyne hapla</name>
    <name type="common">Root-knot nematode worm</name>
    <dbReference type="NCBI Taxonomy" id="6305"/>
    <lineage>
        <taxon>Eukaryota</taxon>
        <taxon>Metazoa</taxon>
        <taxon>Ecdysozoa</taxon>
        <taxon>Nematoda</taxon>
        <taxon>Chromadorea</taxon>
        <taxon>Rhabditida</taxon>
        <taxon>Tylenchina</taxon>
        <taxon>Tylenchomorpha</taxon>
        <taxon>Tylenchoidea</taxon>
        <taxon>Meloidogynidae</taxon>
        <taxon>Meloidogyninae</taxon>
        <taxon>Meloidogyne</taxon>
    </lineage>
</organism>
<comment type="subcellular location">
    <subcellularLocation>
        <location evidence="2">Chromosome</location>
    </subcellularLocation>
    <subcellularLocation>
        <location evidence="1 9">Nucleus</location>
    </subcellularLocation>
</comment>
<evidence type="ECO:0000259" key="12">
    <source>
        <dbReference type="Pfam" id="PF16211"/>
    </source>
</evidence>
<proteinExistence type="inferred from homology"/>
<dbReference type="GO" id="GO:0005634">
    <property type="term" value="C:nucleus"/>
    <property type="evidence" value="ECO:0007669"/>
    <property type="project" value="UniProtKB-SubCell"/>
</dbReference>
<feature type="domain" description="Histone H2A C-terminal" evidence="12">
    <location>
        <begin position="89"/>
        <end position="119"/>
    </location>
</feature>
<reference evidence="14" key="1">
    <citation type="submission" date="2016-11" db="UniProtKB">
        <authorList>
            <consortium name="WormBaseParasite"/>
        </authorList>
    </citation>
    <scope>IDENTIFICATION</scope>
</reference>
<dbReference type="GO" id="GO:0003677">
    <property type="term" value="F:DNA binding"/>
    <property type="evidence" value="ECO:0007669"/>
    <property type="project" value="UniProtKB-KW"/>
</dbReference>
<evidence type="ECO:0000256" key="1">
    <source>
        <dbReference type="ARBA" id="ARBA00004123"/>
    </source>
</evidence>
<evidence type="ECO:0000256" key="3">
    <source>
        <dbReference type="ARBA" id="ARBA00010691"/>
    </source>
</evidence>
<accession>A0A1I8B0I2</accession>
<dbReference type="WBParaSite" id="MhA1_Contig121.frz3.gene29">
    <property type="protein sequence ID" value="MhA1_Contig121.frz3.gene29"/>
    <property type="gene ID" value="MhA1_Contig121.frz3.gene29"/>
</dbReference>
<evidence type="ECO:0000256" key="5">
    <source>
        <dbReference type="ARBA" id="ARBA00022499"/>
    </source>
</evidence>